<accession>A0A2N6PI39</accession>
<keyword evidence="2 5" id="KW-0285">Flavoprotein</keyword>
<dbReference type="Pfam" id="PF10590">
    <property type="entry name" value="PNP_phzG_C"/>
    <property type="match status" value="1"/>
</dbReference>
<dbReference type="Pfam" id="PF01243">
    <property type="entry name" value="PNPOx_N"/>
    <property type="match status" value="1"/>
</dbReference>
<comment type="pathway">
    <text evidence="5">Cofactor metabolism; pyridoxal 5'-phosphate salvage; pyridoxal 5'-phosphate from pyridoxine 5'-phosphate: step 1/1.</text>
</comment>
<organism evidence="9 10">
    <name type="scientific">Brevibacterium luteolum</name>
    <dbReference type="NCBI Taxonomy" id="199591"/>
    <lineage>
        <taxon>Bacteria</taxon>
        <taxon>Bacillati</taxon>
        <taxon>Actinomycetota</taxon>
        <taxon>Actinomycetes</taxon>
        <taxon>Micrococcales</taxon>
        <taxon>Brevibacteriaceae</taxon>
        <taxon>Brevibacterium</taxon>
    </lineage>
</organism>
<proteinExistence type="inferred from homology"/>
<feature type="binding site" evidence="5 6">
    <location>
        <position position="206"/>
    </location>
    <ligand>
        <name>FMN</name>
        <dbReference type="ChEBI" id="CHEBI:58210"/>
    </ligand>
</feature>
<evidence type="ECO:0000256" key="6">
    <source>
        <dbReference type="PIRSR" id="PIRSR000190-2"/>
    </source>
</evidence>
<feature type="binding site" evidence="5 6">
    <location>
        <position position="94"/>
    </location>
    <ligand>
        <name>FMN</name>
        <dbReference type="ChEBI" id="CHEBI:58210"/>
    </ligand>
</feature>
<dbReference type="InterPro" id="IPR019576">
    <property type="entry name" value="Pyridoxamine_oxidase_dimer_C"/>
</dbReference>
<feature type="binding site" evidence="5 6">
    <location>
        <begin position="87"/>
        <end position="88"/>
    </location>
    <ligand>
        <name>FMN</name>
        <dbReference type="ChEBI" id="CHEBI:58210"/>
    </ligand>
</feature>
<feature type="binding site" evidence="5 6">
    <location>
        <position position="196"/>
    </location>
    <ligand>
        <name>FMN</name>
        <dbReference type="ChEBI" id="CHEBI:58210"/>
    </ligand>
</feature>
<dbReference type="InterPro" id="IPR000659">
    <property type="entry name" value="Pyridox_Oxase"/>
</dbReference>
<keyword evidence="10" id="KW-1185">Reference proteome</keyword>
<keyword evidence="3 5" id="KW-0288">FMN</keyword>
<dbReference type="PANTHER" id="PTHR10851:SF0">
    <property type="entry name" value="PYRIDOXINE-5'-PHOSPHATE OXIDASE"/>
    <property type="match status" value="1"/>
</dbReference>
<comment type="catalytic activity">
    <reaction evidence="5">
        <text>pyridoxamine 5'-phosphate + O2 + H2O = pyridoxal 5'-phosphate + H2O2 + NH4(+)</text>
        <dbReference type="Rhea" id="RHEA:15817"/>
        <dbReference type="ChEBI" id="CHEBI:15377"/>
        <dbReference type="ChEBI" id="CHEBI:15379"/>
        <dbReference type="ChEBI" id="CHEBI:16240"/>
        <dbReference type="ChEBI" id="CHEBI:28938"/>
        <dbReference type="ChEBI" id="CHEBI:58451"/>
        <dbReference type="ChEBI" id="CHEBI:597326"/>
        <dbReference type="EC" id="1.4.3.5"/>
    </reaction>
</comment>
<evidence type="ECO:0000256" key="4">
    <source>
        <dbReference type="ARBA" id="ARBA00023002"/>
    </source>
</evidence>
<dbReference type="Gene3D" id="2.30.110.10">
    <property type="entry name" value="Electron Transport, Fmn-binding Protein, Chain A"/>
    <property type="match status" value="1"/>
</dbReference>
<dbReference type="HAMAP" id="MF_01629">
    <property type="entry name" value="PdxH"/>
    <property type="match status" value="1"/>
</dbReference>
<dbReference type="EC" id="1.4.3.5" evidence="5"/>
<dbReference type="NCBIfam" id="TIGR00558">
    <property type="entry name" value="pdxH"/>
    <property type="match status" value="1"/>
</dbReference>
<comment type="cofactor">
    <cofactor evidence="5 6">
        <name>FMN</name>
        <dbReference type="ChEBI" id="CHEBI:58210"/>
    </cofactor>
    <text evidence="5 6">Binds 1 FMN per subunit.</text>
</comment>
<dbReference type="UniPathway" id="UPA01068">
    <property type="reaction ID" value="UER00304"/>
</dbReference>
<dbReference type="EMBL" id="PNFZ01000003">
    <property type="protein sequence ID" value="PMB98353.1"/>
    <property type="molecule type" value="Genomic_DNA"/>
</dbReference>
<dbReference type="PIRSF" id="PIRSF000190">
    <property type="entry name" value="Pyd_amn-ph_oxd"/>
    <property type="match status" value="1"/>
</dbReference>
<feature type="binding site" evidence="5 6">
    <location>
        <position position="116"/>
    </location>
    <ligand>
        <name>FMN</name>
        <dbReference type="ChEBI" id="CHEBI:58210"/>
    </ligand>
</feature>
<comment type="similarity">
    <text evidence="1 5">Belongs to the pyridoxamine 5'-phosphate oxidase family.</text>
</comment>
<evidence type="ECO:0000256" key="2">
    <source>
        <dbReference type="ARBA" id="ARBA00022630"/>
    </source>
</evidence>
<dbReference type="Proteomes" id="UP000235703">
    <property type="component" value="Unassembled WGS sequence"/>
</dbReference>
<dbReference type="RefSeq" id="WP_102162148.1">
    <property type="nucleotide sequence ID" value="NZ_PNFZ01000003.1"/>
</dbReference>
<keyword evidence="4 5" id="KW-0560">Oxidoreductase</keyword>
<evidence type="ECO:0000313" key="9">
    <source>
        <dbReference type="EMBL" id="PMB98353.1"/>
    </source>
</evidence>
<keyword evidence="5" id="KW-0664">Pyridoxine biosynthesis</keyword>
<dbReference type="SUPFAM" id="SSF50475">
    <property type="entry name" value="FMN-binding split barrel"/>
    <property type="match status" value="1"/>
</dbReference>
<name>A0A2N6PI39_9MICO</name>
<comment type="catalytic activity">
    <reaction evidence="5">
        <text>pyridoxine 5'-phosphate + O2 = pyridoxal 5'-phosphate + H2O2</text>
        <dbReference type="Rhea" id="RHEA:15149"/>
        <dbReference type="ChEBI" id="CHEBI:15379"/>
        <dbReference type="ChEBI" id="CHEBI:16240"/>
        <dbReference type="ChEBI" id="CHEBI:58589"/>
        <dbReference type="ChEBI" id="CHEBI:597326"/>
        <dbReference type="EC" id="1.4.3.5"/>
    </reaction>
</comment>
<feature type="binding site" evidence="5 6">
    <location>
        <begin position="72"/>
        <end position="77"/>
    </location>
    <ligand>
        <name>FMN</name>
        <dbReference type="ChEBI" id="CHEBI:58210"/>
    </ligand>
</feature>
<sequence length="232" mass="25530">MTSETPETQAAGCEAIADLARRRVEYGSDHLDEVAADPHTQFRTWFAKAEDAVTEPNAMLLATADASGPAARIVLLKGFDAAGFTFFTNYDSAKGRQIAAQPIVALTFPWLELQRQVRVRGIAEQLPAADSDAYFAMRPRGAQIGAVASRQSAPVASREEMQQAYDAAAADCEGTEVTRPRNWGGYRVRAFEIEFWQGRAHRFHDRFVYMSTDGQPADLATAADWSITRLNP</sequence>
<dbReference type="GO" id="GO:0010181">
    <property type="term" value="F:FMN binding"/>
    <property type="evidence" value="ECO:0007669"/>
    <property type="project" value="UniProtKB-UniRule"/>
</dbReference>
<dbReference type="OrthoDB" id="9780392at2"/>
<evidence type="ECO:0000256" key="1">
    <source>
        <dbReference type="ARBA" id="ARBA00007301"/>
    </source>
</evidence>
<comment type="subunit">
    <text evidence="5">Homodimer.</text>
</comment>
<feature type="domain" description="Pyridoxamine 5'-phosphate oxidase N-terminal" evidence="7">
    <location>
        <begin position="48"/>
        <end position="163"/>
    </location>
</feature>
<dbReference type="GO" id="GO:0004733">
    <property type="term" value="F:pyridoxamine phosphate oxidase activity"/>
    <property type="evidence" value="ECO:0007669"/>
    <property type="project" value="UniProtKB-UniRule"/>
</dbReference>
<evidence type="ECO:0000259" key="8">
    <source>
        <dbReference type="Pfam" id="PF10590"/>
    </source>
</evidence>
<feature type="binding site" evidence="5">
    <location>
        <position position="77"/>
    </location>
    <ligand>
        <name>substrate</name>
    </ligand>
</feature>
<evidence type="ECO:0000313" key="10">
    <source>
        <dbReference type="Proteomes" id="UP000235703"/>
    </source>
</evidence>
<evidence type="ECO:0000259" key="7">
    <source>
        <dbReference type="Pfam" id="PF01243"/>
    </source>
</evidence>
<comment type="caution">
    <text evidence="9">The sequence shown here is derived from an EMBL/GenBank/DDBJ whole genome shotgun (WGS) entry which is preliminary data.</text>
</comment>
<dbReference type="AlphaFoldDB" id="A0A2N6PI39"/>
<evidence type="ECO:0000256" key="3">
    <source>
        <dbReference type="ARBA" id="ARBA00022643"/>
    </source>
</evidence>
<reference evidence="9 10" key="1">
    <citation type="submission" date="2017-09" db="EMBL/GenBank/DDBJ databases">
        <title>Bacterial strain isolated from the female urinary microbiota.</title>
        <authorList>
            <person name="Thomas-White K."/>
            <person name="Kumar N."/>
            <person name="Forster S."/>
            <person name="Putonti C."/>
            <person name="Lawley T."/>
            <person name="Wolfe A.J."/>
        </authorList>
    </citation>
    <scope>NUCLEOTIDE SEQUENCE [LARGE SCALE GENOMIC DNA]</scope>
    <source>
        <strain evidence="9 10">UMB0680</strain>
    </source>
</reference>
<evidence type="ECO:0000256" key="5">
    <source>
        <dbReference type="HAMAP-Rule" id="MF_01629"/>
    </source>
</evidence>
<feature type="binding site" evidence="5">
    <location>
        <position position="134"/>
    </location>
    <ligand>
        <name>substrate</name>
    </ligand>
</feature>
<gene>
    <name evidence="5 9" type="primary">pdxH</name>
    <name evidence="9" type="ORF">CJ198_07150</name>
</gene>
<dbReference type="PANTHER" id="PTHR10851">
    <property type="entry name" value="PYRIDOXINE-5-PHOSPHATE OXIDASE"/>
    <property type="match status" value="1"/>
</dbReference>
<dbReference type="NCBIfam" id="NF004231">
    <property type="entry name" value="PRK05679.1"/>
    <property type="match status" value="1"/>
</dbReference>
<comment type="pathway">
    <text evidence="5">Cofactor metabolism; pyridoxal 5'-phosphate salvage; pyridoxal 5'-phosphate from pyridoxamine 5'-phosphate: step 1/1.</text>
</comment>
<feature type="domain" description="Pyridoxine 5'-phosphate oxidase dimerisation C-terminal" evidence="8">
    <location>
        <begin position="183"/>
        <end position="232"/>
    </location>
</feature>
<dbReference type="GO" id="GO:0008615">
    <property type="term" value="P:pyridoxine biosynthetic process"/>
    <property type="evidence" value="ECO:0007669"/>
    <property type="project" value="UniProtKB-UniRule"/>
</dbReference>
<dbReference type="InterPro" id="IPR012349">
    <property type="entry name" value="Split_barrel_FMN-bd"/>
</dbReference>
<feature type="binding site" evidence="5">
    <location>
        <begin position="202"/>
        <end position="204"/>
    </location>
    <ligand>
        <name>substrate</name>
    </ligand>
</feature>
<feature type="binding site" evidence="5 6">
    <location>
        <begin position="151"/>
        <end position="152"/>
    </location>
    <ligand>
        <name>FMN</name>
        <dbReference type="ChEBI" id="CHEBI:58210"/>
    </ligand>
</feature>
<comment type="caution">
    <text evidence="5">Lacks conserved residue(s) required for the propagation of feature annotation.</text>
</comment>
<comment type="function">
    <text evidence="5">Catalyzes the oxidation of either pyridoxine 5'-phosphate (PNP) or pyridoxamine 5'-phosphate (PMP) into pyridoxal 5'-phosphate (PLP).</text>
</comment>
<dbReference type="InterPro" id="IPR011576">
    <property type="entry name" value="Pyridox_Oxase_N"/>
</dbReference>
<protein>
    <recommendedName>
        <fullName evidence="5">Pyridoxine/pyridoxamine 5'-phosphate oxidase</fullName>
        <ecNumber evidence="5">1.4.3.5</ecNumber>
    </recommendedName>
    <alternativeName>
        <fullName evidence="5">PNP/PMP oxidase</fullName>
        <shortName evidence="5">PNPOx</shortName>
    </alternativeName>
    <alternativeName>
        <fullName evidence="5">Pyridoxal 5'-phosphate synthase</fullName>
    </alternativeName>
</protein>
<feature type="binding site" evidence="5">
    <location>
        <position position="138"/>
    </location>
    <ligand>
        <name>substrate</name>
    </ligand>
</feature>